<evidence type="ECO:0000313" key="2">
    <source>
        <dbReference type="Proteomes" id="UP000185829"/>
    </source>
</evidence>
<dbReference type="InterPro" id="IPR036188">
    <property type="entry name" value="FAD/NAD-bd_sf"/>
</dbReference>
<dbReference type="Gene3D" id="3.50.50.60">
    <property type="entry name" value="FAD/NAD(P)-binding domain"/>
    <property type="match status" value="1"/>
</dbReference>
<sequence length="69" mass="7250">METNIKGIYAAGDIATYPGKVKLIAAGFGEAPTAVNNAKSYIDPNARIQPLHSTSIMGEKEKSKVASLT</sequence>
<organism evidence="1 2">
    <name type="scientific">Peribacillus simplex</name>
    <dbReference type="NCBI Taxonomy" id="1478"/>
    <lineage>
        <taxon>Bacteria</taxon>
        <taxon>Bacillati</taxon>
        <taxon>Bacillota</taxon>
        <taxon>Bacilli</taxon>
        <taxon>Bacillales</taxon>
        <taxon>Bacillaceae</taxon>
        <taxon>Peribacillus</taxon>
    </lineage>
</organism>
<dbReference type="SUPFAM" id="SSF51905">
    <property type="entry name" value="FAD/NAD(P)-binding domain"/>
    <property type="match status" value="1"/>
</dbReference>
<protein>
    <submittedName>
        <fullName evidence="1">Uncharacterized protein</fullName>
    </submittedName>
</protein>
<proteinExistence type="predicted"/>
<dbReference type="Proteomes" id="UP000185829">
    <property type="component" value="Unassembled WGS sequence"/>
</dbReference>
<reference evidence="1 2" key="1">
    <citation type="submission" date="2017-01" db="EMBL/GenBank/DDBJ databases">
        <authorList>
            <person name="Varghese N."/>
            <person name="Submissions S."/>
        </authorList>
    </citation>
    <scope>NUCLEOTIDE SEQUENCE [LARGE SCALE GENOMIC DNA]</scope>
    <source>
        <strain evidence="1 2">RUG2-6</strain>
    </source>
</reference>
<accession>A0A9X8WMY2</accession>
<comment type="caution">
    <text evidence="1">The sequence shown here is derived from an EMBL/GenBank/DDBJ whole genome shotgun (WGS) entry which is preliminary data.</text>
</comment>
<gene>
    <name evidence="1" type="ORF">SAMN05878482_11025</name>
</gene>
<dbReference type="EMBL" id="FTMX01000010">
    <property type="protein sequence ID" value="SIS03553.1"/>
    <property type="molecule type" value="Genomic_DNA"/>
</dbReference>
<name>A0A9X8WMY2_9BACI</name>
<dbReference type="AlphaFoldDB" id="A0A9X8WMY2"/>
<evidence type="ECO:0000313" key="1">
    <source>
        <dbReference type="EMBL" id="SIS03553.1"/>
    </source>
</evidence>